<dbReference type="EMBL" id="LGRX02012184">
    <property type="protein sequence ID" value="KAK3267812.1"/>
    <property type="molecule type" value="Genomic_DNA"/>
</dbReference>
<accession>A0AAE0L0W4</accession>
<dbReference type="AlphaFoldDB" id="A0AAE0L0W4"/>
<keyword evidence="2" id="KW-1185">Reference proteome</keyword>
<protein>
    <submittedName>
        <fullName evidence="1">Uncharacterized protein</fullName>
    </submittedName>
</protein>
<gene>
    <name evidence="1" type="ORF">CYMTET_23655</name>
</gene>
<comment type="caution">
    <text evidence="1">The sequence shown here is derived from an EMBL/GenBank/DDBJ whole genome shotgun (WGS) entry which is preliminary data.</text>
</comment>
<organism evidence="1 2">
    <name type="scientific">Cymbomonas tetramitiformis</name>
    <dbReference type="NCBI Taxonomy" id="36881"/>
    <lineage>
        <taxon>Eukaryota</taxon>
        <taxon>Viridiplantae</taxon>
        <taxon>Chlorophyta</taxon>
        <taxon>Pyramimonadophyceae</taxon>
        <taxon>Pyramimonadales</taxon>
        <taxon>Pyramimonadaceae</taxon>
        <taxon>Cymbomonas</taxon>
    </lineage>
</organism>
<name>A0AAE0L0W4_9CHLO</name>
<dbReference type="Proteomes" id="UP001190700">
    <property type="component" value="Unassembled WGS sequence"/>
</dbReference>
<reference evidence="1 2" key="1">
    <citation type="journal article" date="2015" name="Genome Biol. Evol.">
        <title>Comparative Genomics of a Bacterivorous Green Alga Reveals Evolutionary Causalities and Consequences of Phago-Mixotrophic Mode of Nutrition.</title>
        <authorList>
            <person name="Burns J.A."/>
            <person name="Paasch A."/>
            <person name="Narechania A."/>
            <person name="Kim E."/>
        </authorList>
    </citation>
    <scope>NUCLEOTIDE SEQUENCE [LARGE SCALE GENOMIC DNA]</scope>
    <source>
        <strain evidence="1 2">PLY_AMNH</strain>
    </source>
</reference>
<evidence type="ECO:0000313" key="1">
    <source>
        <dbReference type="EMBL" id="KAK3267812.1"/>
    </source>
</evidence>
<evidence type="ECO:0000313" key="2">
    <source>
        <dbReference type="Proteomes" id="UP001190700"/>
    </source>
</evidence>
<sequence length="126" mass="13305">MPAGMTGLELPSLPAAKGTAPPSDFFLRAVCGGSGAGAEHLRQVLLRSSLECMPRIARATCLAPTRPGSQGTEPLIRSPPNKKGCALCPTACPQRAEEKRVTTTWSSLQRDLHPLISNMLGPIPHP</sequence>
<proteinExistence type="predicted"/>